<evidence type="ECO:0000313" key="10">
    <source>
        <dbReference type="EMBL" id="KAJ8896857.1"/>
    </source>
</evidence>
<keyword evidence="1" id="KW-0540">Nuclease</keyword>
<dbReference type="EMBL" id="JARBHB010000001">
    <property type="protein sequence ID" value="KAJ8896857.1"/>
    <property type="molecule type" value="Genomic_DNA"/>
</dbReference>
<protein>
    <recommendedName>
        <fullName evidence="12">Integrase catalytic domain-containing protein</fullName>
    </recommendedName>
</protein>
<dbReference type="Proteomes" id="UP001159363">
    <property type="component" value="Chromosome 1"/>
</dbReference>
<evidence type="ECO:0000256" key="1">
    <source>
        <dbReference type="ARBA" id="ARBA00022722"/>
    </source>
</evidence>
<dbReference type="SUPFAM" id="SSF53098">
    <property type="entry name" value="Ribonuclease H-like"/>
    <property type="match status" value="1"/>
</dbReference>
<dbReference type="InterPro" id="IPR036397">
    <property type="entry name" value="RNaseH_sf"/>
</dbReference>
<keyword evidence="2" id="KW-0479">Metal-binding</keyword>
<keyword evidence="8" id="KW-0239">DNA-directed DNA polymerase</keyword>
<evidence type="ECO:0000256" key="6">
    <source>
        <dbReference type="ARBA" id="ARBA00022908"/>
    </source>
</evidence>
<keyword evidence="6" id="KW-0229">DNA integration</keyword>
<keyword evidence="9" id="KW-0233">DNA recombination</keyword>
<keyword evidence="3" id="KW-0255">Endonuclease</keyword>
<comment type="caution">
    <text evidence="10">The sequence shown here is derived from an EMBL/GenBank/DDBJ whole genome shotgun (WGS) entry which is preliminary data.</text>
</comment>
<keyword evidence="8" id="KW-0808">Transferase</keyword>
<gene>
    <name evidence="10" type="ORF">PR048_002203</name>
</gene>
<dbReference type="Gene3D" id="3.30.420.10">
    <property type="entry name" value="Ribonuclease H-like superfamily/Ribonuclease H"/>
    <property type="match status" value="1"/>
</dbReference>
<evidence type="ECO:0000256" key="7">
    <source>
        <dbReference type="ARBA" id="ARBA00022918"/>
    </source>
</evidence>
<evidence type="ECO:0008006" key="12">
    <source>
        <dbReference type="Google" id="ProtNLM"/>
    </source>
</evidence>
<keyword evidence="4" id="KW-0378">Hydrolase</keyword>
<dbReference type="InterPro" id="IPR039537">
    <property type="entry name" value="Retrotran_Ty1/copia-like"/>
</dbReference>
<dbReference type="PANTHER" id="PTHR42648">
    <property type="entry name" value="TRANSPOSASE, PUTATIVE-RELATED"/>
    <property type="match status" value="1"/>
</dbReference>
<organism evidence="10 11">
    <name type="scientific">Dryococelus australis</name>
    <dbReference type="NCBI Taxonomy" id="614101"/>
    <lineage>
        <taxon>Eukaryota</taxon>
        <taxon>Metazoa</taxon>
        <taxon>Ecdysozoa</taxon>
        <taxon>Arthropoda</taxon>
        <taxon>Hexapoda</taxon>
        <taxon>Insecta</taxon>
        <taxon>Pterygota</taxon>
        <taxon>Neoptera</taxon>
        <taxon>Polyneoptera</taxon>
        <taxon>Phasmatodea</taxon>
        <taxon>Verophasmatodea</taxon>
        <taxon>Anareolatae</taxon>
        <taxon>Phasmatidae</taxon>
        <taxon>Eurycanthinae</taxon>
        <taxon>Dryococelus</taxon>
    </lineage>
</organism>
<reference evidence="10 11" key="1">
    <citation type="submission" date="2023-02" db="EMBL/GenBank/DDBJ databases">
        <title>LHISI_Scaffold_Assembly.</title>
        <authorList>
            <person name="Stuart O.P."/>
            <person name="Cleave R."/>
            <person name="Magrath M.J.L."/>
            <person name="Mikheyev A.S."/>
        </authorList>
    </citation>
    <scope>NUCLEOTIDE SEQUENCE [LARGE SCALE GENOMIC DNA]</scope>
    <source>
        <strain evidence="10">Daus_M_001</strain>
        <tissue evidence="10">Leg muscle</tissue>
    </source>
</reference>
<evidence type="ECO:0000256" key="3">
    <source>
        <dbReference type="ARBA" id="ARBA00022759"/>
    </source>
</evidence>
<dbReference type="PANTHER" id="PTHR42648:SF11">
    <property type="entry name" value="TRANSPOSON TY4-P GAG-POL POLYPROTEIN"/>
    <property type="match status" value="1"/>
</dbReference>
<keyword evidence="5" id="KW-0460">Magnesium</keyword>
<evidence type="ECO:0000256" key="4">
    <source>
        <dbReference type="ARBA" id="ARBA00022801"/>
    </source>
</evidence>
<proteinExistence type="predicted"/>
<evidence type="ECO:0000256" key="8">
    <source>
        <dbReference type="ARBA" id="ARBA00022932"/>
    </source>
</evidence>
<evidence type="ECO:0000256" key="5">
    <source>
        <dbReference type="ARBA" id="ARBA00022842"/>
    </source>
</evidence>
<keyword evidence="7" id="KW-0695">RNA-directed DNA polymerase</keyword>
<accession>A0ABQ9IK90</accession>
<keyword evidence="8" id="KW-0548">Nucleotidyltransferase</keyword>
<evidence type="ECO:0000256" key="9">
    <source>
        <dbReference type="ARBA" id="ARBA00023172"/>
    </source>
</evidence>
<name>A0ABQ9IK90_9NEOP</name>
<dbReference type="InterPro" id="IPR012337">
    <property type="entry name" value="RNaseH-like_sf"/>
</dbReference>
<keyword evidence="11" id="KW-1185">Reference proteome</keyword>
<sequence>MDKQTRKPASIKCQGHRAVEKLEFIHSDSCGSMSEPTWGGTRYLFMFTDDFTHKTFENLLKSKDETLAKYKEFKVRVNNETRLCVKKIRTDNGTEYTSPEFEGISPAVCCLDAGLGRKFRGEAVMSASYLKKKTSFPTVALIGVTPEED</sequence>
<evidence type="ECO:0000313" key="11">
    <source>
        <dbReference type="Proteomes" id="UP001159363"/>
    </source>
</evidence>
<evidence type="ECO:0000256" key="2">
    <source>
        <dbReference type="ARBA" id="ARBA00022723"/>
    </source>
</evidence>